<proteinExistence type="predicted"/>
<dbReference type="EMBL" id="JACEIK010007739">
    <property type="protein sequence ID" value="MCE3050606.1"/>
    <property type="molecule type" value="Genomic_DNA"/>
</dbReference>
<keyword evidence="8" id="KW-1185">Reference proteome</keyword>
<keyword evidence="4" id="KW-0472">Membrane</keyword>
<feature type="compositionally biased region" description="Basic and acidic residues" evidence="5">
    <location>
        <begin position="118"/>
        <end position="133"/>
    </location>
</feature>
<sequence length="161" mass="17695">MEMLLLSKKIYFTGDYLLKGKTRTGIVAGMIALTEAVAIGRTFASMKDYQLDGNKEMVALGVMNIVGSMTSCYVATGSFSRSAVNYMAGCQALPVSTLSSVTQRDTSGIHAMEKLHKPKKCSENRHPGTDTRANHAASPKRRMHWLAELSEKQEKMQDNNC</sequence>
<protein>
    <submittedName>
        <fullName evidence="7">Solute carrier 26</fullName>
    </submittedName>
</protein>
<dbReference type="InterPro" id="IPR011547">
    <property type="entry name" value="SLC26A/SulP_dom"/>
</dbReference>
<evidence type="ECO:0000256" key="5">
    <source>
        <dbReference type="SAM" id="MobiDB-lite"/>
    </source>
</evidence>
<evidence type="ECO:0000256" key="4">
    <source>
        <dbReference type="ARBA" id="ARBA00023136"/>
    </source>
</evidence>
<organism evidence="7 8">
    <name type="scientific">Datura stramonium</name>
    <name type="common">Jimsonweed</name>
    <name type="synonym">Common thornapple</name>
    <dbReference type="NCBI Taxonomy" id="4076"/>
    <lineage>
        <taxon>Eukaryota</taxon>
        <taxon>Viridiplantae</taxon>
        <taxon>Streptophyta</taxon>
        <taxon>Embryophyta</taxon>
        <taxon>Tracheophyta</taxon>
        <taxon>Spermatophyta</taxon>
        <taxon>Magnoliopsida</taxon>
        <taxon>eudicotyledons</taxon>
        <taxon>Gunneridae</taxon>
        <taxon>Pentapetalae</taxon>
        <taxon>asterids</taxon>
        <taxon>lamiids</taxon>
        <taxon>Solanales</taxon>
        <taxon>Solanaceae</taxon>
        <taxon>Solanoideae</taxon>
        <taxon>Datureae</taxon>
        <taxon>Datura</taxon>
    </lineage>
</organism>
<dbReference type="InterPro" id="IPR001902">
    <property type="entry name" value="SLC26A/SulP_fam"/>
</dbReference>
<feature type="domain" description="SLC26A/SulP transporter" evidence="6">
    <location>
        <begin position="23"/>
        <end position="92"/>
    </location>
</feature>
<evidence type="ECO:0000256" key="1">
    <source>
        <dbReference type="ARBA" id="ARBA00004141"/>
    </source>
</evidence>
<evidence type="ECO:0000313" key="8">
    <source>
        <dbReference type="Proteomes" id="UP000823775"/>
    </source>
</evidence>
<dbReference type="Pfam" id="PF00916">
    <property type="entry name" value="Sulfate_transp"/>
    <property type="match status" value="1"/>
</dbReference>
<keyword evidence="2" id="KW-0812">Transmembrane</keyword>
<comment type="subcellular location">
    <subcellularLocation>
        <location evidence="1">Membrane</location>
        <topology evidence="1">Multi-pass membrane protein</topology>
    </subcellularLocation>
</comment>
<evidence type="ECO:0000256" key="2">
    <source>
        <dbReference type="ARBA" id="ARBA00022692"/>
    </source>
</evidence>
<accession>A0ABS8WKY3</accession>
<evidence type="ECO:0000256" key="3">
    <source>
        <dbReference type="ARBA" id="ARBA00022989"/>
    </source>
</evidence>
<evidence type="ECO:0000259" key="6">
    <source>
        <dbReference type="Pfam" id="PF00916"/>
    </source>
</evidence>
<gene>
    <name evidence="7" type="primary">ST1_5</name>
    <name evidence="7" type="ORF">HAX54_047647</name>
</gene>
<reference evidence="7 8" key="1">
    <citation type="journal article" date="2021" name="BMC Genomics">
        <title>Datura genome reveals duplications of psychoactive alkaloid biosynthetic genes and high mutation rate following tissue culture.</title>
        <authorList>
            <person name="Rajewski A."/>
            <person name="Carter-House D."/>
            <person name="Stajich J."/>
            <person name="Litt A."/>
        </authorList>
    </citation>
    <scope>NUCLEOTIDE SEQUENCE [LARGE SCALE GENOMIC DNA]</scope>
    <source>
        <strain evidence="7">AR-01</strain>
    </source>
</reference>
<feature type="region of interest" description="Disordered" evidence="5">
    <location>
        <begin position="118"/>
        <end position="140"/>
    </location>
</feature>
<dbReference type="Proteomes" id="UP000823775">
    <property type="component" value="Unassembled WGS sequence"/>
</dbReference>
<comment type="caution">
    <text evidence="7">The sequence shown here is derived from an EMBL/GenBank/DDBJ whole genome shotgun (WGS) entry which is preliminary data.</text>
</comment>
<name>A0ABS8WKY3_DATST</name>
<keyword evidence="3" id="KW-1133">Transmembrane helix</keyword>
<dbReference type="PANTHER" id="PTHR11814">
    <property type="entry name" value="SULFATE TRANSPORTER"/>
    <property type="match status" value="1"/>
</dbReference>
<evidence type="ECO:0000313" key="7">
    <source>
        <dbReference type="EMBL" id="MCE3050606.1"/>
    </source>
</evidence>